<gene>
    <name evidence="1" type="ORF">SAMN02745136_00110</name>
</gene>
<protein>
    <submittedName>
        <fullName evidence="1">Uncharacterized protein</fullName>
    </submittedName>
</protein>
<evidence type="ECO:0000313" key="1">
    <source>
        <dbReference type="EMBL" id="SHJ46979.1"/>
    </source>
</evidence>
<keyword evidence="2" id="KW-1185">Reference proteome</keyword>
<reference evidence="1 2" key="1">
    <citation type="submission" date="2016-11" db="EMBL/GenBank/DDBJ databases">
        <authorList>
            <person name="Jaros S."/>
            <person name="Januszkiewicz K."/>
            <person name="Wedrychowicz H."/>
        </authorList>
    </citation>
    <scope>NUCLEOTIDE SEQUENCE [LARGE SCALE GENOMIC DNA]</scope>
    <source>
        <strain evidence="1 2">DSM 15929</strain>
    </source>
</reference>
<dbReference type="EMBL" id="FRAC01000006">
    <property type="protein sequence ID" value="SHJ46979.1"/>
    <property type="molecule type" value="Genomic_DNA"/>
</dbReference>
<accession>A0A1M6JJX9</accession>
<organism evidence="1 2">
    <name type="scientific">Anaerocolumna jejuensis DSM 15929</name>
    <dbReference type="NCBI Taxonomy" id="1121322"/>
    <lineage>
        <taxon>Bacteria</taxon>
        <taxon>Bacillati</taxon>
        <taxon>Bacillota</taxon>
        <taxon>Clostridia</taxon>
        <taxon>Lachnospirales</taxon>
        <taxon>Lachnospiraceae</taxon>
        <taxon>Anaerocolumna</taxon>
    </lineage>
</organism>
<dbReference type="STRING" id="1121322.SAMN02745136_00110"/>
<name>A0A1M6JJX9_9FIRM</name>
<dbReference type="AlphaFoldDB" id="A0A1M6JJX9"/>
<proteinExistence type="predicted"/>
<dbReference type="OrthoDB" id="9255944at2"/>
<sequence length="113" mass="13545">MKNSFSEVKIFQVKPDKLDEFEKIITIIAEEQKQQEGCIDIKYVKRFFTLDEIGKPPRELTKIVKCVKYFSYWEFDSKENYGKAIEWFFKAHEKEIQKLLIMPFDINCGNSVY</sequence>
<dbReference type="Gene3D" id="3.30.70.100">
    <property type="match status" value="1"/>
</dbReference>
<dbReference type="RefSeq" id="WP_073271784.1">
    <property type="nucleotide sequence ID" value="NZ_FRAC01000006.1"/>
</dbReference>
<evidence type="ECO:0000313" key="2">
    <source>
        <dbReference type="Proteomes" id="UP000184386"/>
    </source>
</evidence>
<dbReference type="Proteomes" id="UP000184386">
    <property type="component" value="Unassembled WGS sequence"/>
</dbReference>